<evidence type="ECO:0000313" key="3">
    <source>
        <dbReference type="Proteomes" id="UP001152798"/>
    </source>
</evidence>
<reference evidence="2" key="1">
    <citation type="submission" date="2022-01" db="EMBL/GenBank/DDBJ databases">
        <authorList>
            <person name="King R."/>
        </authorList>
    </citation>
    <scope>NUCLEOTIDE SEQUENCE</scope>
</reference>
<feature type="compositionally biased region" description="Low complexity" evidence="1">
    <location>
        <begin position="100"/>
        <end position="121"/>
    </location>
</feature>
<gene>
    <name evidence="2" type="ORF">NEZAVI_LOCUS7727</name>
</gene>
<accession>A0A9P0H9C4</accession>
<sequence length="121" mass="12912">MQGSAVELGVGAREKVVRDRVSSSSGYPKDQVLDSAISQREGQGIGIGDCCPKSEAKYAHFPPRQERNAIVVKDGVRPRSHSQISFFISCTSPSHPYQMGSSTAPGPSPSSSFQLWPSSSS</sequence>
<protein>
    <submittedName>
        <fullName evidence="2">Uncharacterized protein</fullName>
    </submittedName>
</protein>
<evidence type="ECO:0000256" key="1">
    <source>
        <dbReference type="SAM" id="MobiDB-lite"/>
    </source>
</evidence>
<dbReference type="Proteomes" id="UP001152798">
    <property type="component" value="Chromosome 4"/>
</dbReference>
<evidence type="ECO:0000313" key="2">
    <source>
        <dbReference type="EMBL" id="CAH1397993.1"/>
    </source>
</evidence>
<feature type="region of interest" description="Disordered" evidence="1">
    <location>
        <begin position="96"/>
        <end position="121"/>
    </location>
</feature>
<feature type="region of interest" description="Disordered" evidence="1">
    <location>
        <begin position="19"/>
        <end position="39"/>
    </location>
</feature>
<keyword evidence="3" id="KW-1185">Reference proteome</keyword>
<name>A0A9P0H9C4_NEZVI</name>
<dbReference type="EMBL" id="OV725080">
    <property type="protein sequence ID" value="CAH1397993.1"/>
    <property type="molecule type" value="Genomic_DNA"/>
</dbReference>
<dbReference type="AlphaFoldDB" id="A0A9P0H9C4"/>
<organism evidence="2 3">
    <name type="scientific">Nezara viridula</name>
    <name type="common">Southern green stink bug</name>
    <name type="synonym">Cimex viridulus</name>
    <dbReference type="NCBI Taxonomy" id="85310"/>
    <lineage>
        <taxon>Eukaryota</taxon>
        <taxon>Metazoa</taxon>
        <taxon>Ecdysozoa</taxon>
        <taxon>Arthropoda</taxon>
        <taxon>Hexapoda</taxon>
        <taxon>Insecta</taxon>
        <taxon>Pterygota</taxon>
        <taxon>Neoptera</taxon>
        <taxon>Paraneoptera</taxon>
        <taxon>Hemiptera</taxon>
        <taxon>Heteroptera</taxon>
        <taxon>Panheteroptera</taxon>
        <taxon>Pentatomomorpha</taxon>
        <taxon>Pentatomoidea</taxon>
        <taxon>Pentatomidae</taxon>
        <taxon>Pentatominae</taxon>
        <taxon>Nezara</taxon>
    </lineage>
</organism>
<proteinExistence type="predicted"/>